<evidence type="ECO:0000256" key="4">
    <source>
        <dbReference type="ARBA" id="ARBA00022448"/>
    </source>
</evidence>
<evidence type="ECO:0000313" key="15">
    <source>
        <dbReference type="EMBL" id="MBL1378870.1"/>
    </source>
</evidence>
<keyword evidence="9 13" id="KW-1133">Transmembrane helix</keyword>
<keyword evidence="7 13" id="KW-1005">Bacterial flagellum biogenesis</keyword>
<comment type="similarity">
    <text evidence="2 13">Belongs to the type III secretion exporter family.</text>
</comment>
<comment type="function">
    <text evidence="12 13">Required for formation of the rod structure in the basal body of the flagellar apparatus. Together with FliI and FliH, may constitute the export apparatus of flagellin.</text>
</comment>
<dbReference type="RefSeq" id="WP_202087855.1">
    <property type="nucleotide sequence ID" value="NZ_JAERTZ010000026.1"/>
</dbReference>
<proteinExistence type="inferred from homology"/>
<sequence>MAEQHSAQDKSEQPTEQKRKKARRQGQVARSKDLNTVVLLLLGGLVLWWQAVALGDFFKRLFTQAMALPAAATREPELMLSYLQQALMATLWALLPFFLTISVLLILSGLLPGGLLLAWSSLQPKLERLNPLAGLKRMFSSQALVELFKAMLKVGLLGATLGATLYYSWERLLFLGRMPLYVGFGQGLALLVLAVLLLCLALAVIALIDVPFQKWSLTKKLKMTRQEVKDEQKNTEGRPEVKQRIRQIQFQMARGRIDRRVPEADVVVVNPTHYAVALKYDPARAEAPYVIAKGSDELAARIRELARRHQREVISSPALTRALYYSTRVDQQVPAGLYSAVAYVLTYVLQLQAWRDGRGRPPGALPEFKIPQQYQRKRGEA</sequence>
<evidence type="ECO:0000256" key="8">
    <source>
        <dbReference type="ARBA" id="ARBA00022927"/>
    </source>
</evidence>
<comment type="subcellular location">
    <subcellularLocation>
        <location evidence="1">Cell membrane</location>
        <topology evidence="1">Multi-pass membrane protein</topology>
    </subcellularLocation>
</comment>
<organism evidence="15 16">
    <name type="scientific">Zobellella iuensis</name>
    <dbReference type="NCBI Taxonomy" id="2803811"/>
    <lineage>
        <taxon>Bacteria</taxon>
        <taxon>Pseudomonadati</taxon>
        <taxon>Pseudomonadota</taxon>
        <taxon>Gammaproteobacteria</taxon>
        <taxon>Aeromonadales</taxon>
        <taxon>Aeromonadaceae</taxon>
        <taxon>Zobellella</taxon>
    </lineage>
</organism>
<dbReference type="Pfam" id="PF01312">
    <property type="entry name" value="Bac_export_2"/>
    <property type="match status" value="1"/>
</dbReference>
<reference evidence="16" key="1">
    <citation type="submission" date="2021-01" db="EMBL/GenBank/DDBJ databases">
        <title>Genome public.</title>
        <authorList>
            <person name="Liu C."/>
            <person name="Sun Q."/>
        </authorList>
    </citation>
    <scope>NUCLEOTIDE SEQUENCE [LARGE SCALE GENOMIC DNA]</scope>
    <source>
        <strain evidence="16">CGMCC 1.18722</strain>
    </source>
</reference>
<evidence type="ECO:0000256" key="3">
    <source>
        <dbReference type="ARBA" id="ARBA00021622"/>
    </source>
</evidence>
<evidence type="ECO:0000256" key="9">
    <source>
        <dbReference type="ARBA" id="ARBA00022989"/>
    </source>
</evidence>
<feature type="region of interest" description="Disordered" evidence="14">
    <location>
        <begin position="362"/>
        <end position="381"/>
    </location>
</feature>
<dbReference type="InterPro" id="IPR006136">
    <property type="entry name" value="FlhB"/>
</dbReference>
<evidence type="ECO:0000313" key="16">
    <source>
        <dbReference type="Proteomes" id="UP000638570"/>
    </source>
</evidence>
<comment type="caution">
    <text evidence="15">The sequence shown here is derived from an EMBL/GenBank/DDBJ whole genome shotgun (WGS) entry which is preliminary data.</text>
</comment>
<feature type="transmembrane region" description="Helical" evidence="13">
    <location>
        <begin position="187"/>
        <end position="212"/>
    </location>
</feature>
<keyword evidence="15" id="KW-0969">Cilium</keyword>
<evidence type="ECO:0000256" key="10">
    <source>
        <dbReference type="ARBA" id="ARBA00023136"/>
    </source>
</evidence>
<feature type="transmembrane region" description="Helical" evidence="13">
    <location>
        <begin position="143"/>
        <end position="167"/>
    </location>
</feature>
<evidence type="ECO:0000256" key="14">
    <source>
        <dbReference type="SAM" id="MobiDB-lite"/>
    </source>
</evidence>
<keyword evidence="15" id="KW-0282">Flagellum</keyword>
<dbReference type="EMBL" id="JAERTZ010000026">
    <property type="protein sequence ID" value="MBL1378870.1"/>
    <property type="molecule type" value="Genomic_DNA"/>
</dbReference>
<evidence type="ECO:0000256" key="5">
    <source>
        <dbReference type="ARBA" id="ARBA00022475"/>
    </source>
</evidence>
<feature type="compositionally biased region" description="Basic and acidic residues" evidence="14">
    <location>
        <begin position="1"/>
        <end position="17"/>
    </location>
</feature>
<dbReference type="SUPFAM" id="SSF160544">
    <property type="entry name" value="EscU C-terminal domain-like"/>
    <property type="match status" value="1"/>
</dbReference>
<feature type="region of interest" description="Disordered" evidence="14">
    <location>
        <begin position="1"/>
        <end position="27"/>
    </location>
</feature>
<keyword evidence="6 13" id="KW-0812">Transmembrane</keyword>
<evidence type="ECO:0000256" key="6">
    <source>
        <dbReference type="ARBA" id="ARBA00022692"/>
    </source>
</evidence>
<evidence type="ECO:0000256" key="12">
    <source>
        <dbReference type="ARBA" id="ARBA00025078"/>
    </source>
</evidence>
<dbReference type="PANTHER" id="PTHR30531:SF12">
    <property type="entry name" value="FLAGELLAR BIOSYNTHETIC PROTEIN FLHB"/>
    <property type="match status" value="1"/>
</dbReference>
<evidence type="ECO:0000256" key="2">
    <source>
        <dbReference type="ARBA" id="ARBA00010690"/>
    </source>
</evidence>
<keyword evidence="11 13" id="KW-1006">Bacterial flagellum protein export</keyword>
<keyword evidence="16" id="KW-1185">Reference proteome</keyword>
<feature type="transmembrane region" description="Helical" evidence="13">
    <location>
        <begin position="101"/>
        <end position="122"/>
    </location>
</feature>
<evidence type="ECO:0000256" key="13">
    <source>
        <dbReference type="RuleBase" id="RU364091"/>
    </source>
</evidence>
<keyword evidence="4 13" id="KW-0813">Transport</keyword>
<dbReference type="InterPro" id="IPR029025">
    <property type="entry name" value="T3SS_substrate_exporter_C"/>
</dbReference>
<evidence type="ECO:0000256" key="7">
    <source>
        <dbReference type="ARBA" id="ARBA00022795"/>
    </source>
</evidence>
<dbReference type="Gene3D" id="3.40.1690.10">
    <property type="entry name" value="secretion proteins EscU"/>
    <property type="match status" value="1"/>
</dbReference>
<feature type="transmembrane region" description="Helical" evidence="13">
    <location>
        <begin position="37"/>
        <end position="58"/>
    </location>
</feature>
<accession>A0ABS1QVG8</accession>
<keyword evidence="5 13" id="KW-1003">Cell membrane</keyword>
<evidence type="ECO:0000256" key="11">
    <source>
        <dbReference type="ARBA" id="ARBA00023225"/>
    </source>
</evidence>
<keyword evidence="10 13" id="KW-0472">Membrane</keyword>
<name>A0ABS1QVG8_9GAMM</name>
<dbReference type="NCBIfam" id="TIGR00328">
    <property type="entry name" value="flhB"/>
    <property type="match status" value="1"/>
</dbReference>
<keyword evidence="8 13" id="KW-0653">Protein transport</keyword>
<dbReference type="PRINTS" id="PR00950">
    <property type="entry name" value="TYPE3IMSPROT"/>
</dbReference>
<dbReference type="InterPro" id="IPR006135">
    <property type="entry name" value="T3SS_substrate_exporter"/>
</dbReference>
<keyword evidence="15" id="KW-0966">Cell projection</keyword>
<dbReference type="PANTHER" id="PTHR30531">
    <property type="entry name" value="FLAGELLAR BIOSYNTHETIC PROTEIN FLHB"/>
    <property type="match status" value="1"/>
</dbReference>
<gene>
    <name evidence="13 15" type="primary">flhB</name>
    <name evidence="15" type="ORF">JKV55_16270</name>
</gene>
<evidence type="ECO:0000256" key="1">
    <source>
        <dbReference type="ARBA" id="ARBA00004651"/>
    </source>
</evidence>
<dbReference type="Proteomes" id="UP000638570">
    <property type="component" value="Unassembled WGS sequence"/>
</dbReference>
<protein>
    <recommendedName>
        <fullName evidence="3 13">Flagellar biosynthetic protein FlhB</fullName>
    </recommendedName>
</protein>